<dbReference type="EMBL" id="MN739282">
    <property type="protein sequence ID" value="QHS96970.1"/>
    <property type="molecule type" value="Genomic_DNA"/>
</dbReference>
<dbReference type="InterPro" id="IPR016035">
    <property type="entry name" value="Acyl_Trfase/lysoPLipase"/>
</dbReference>
<reference evidence="3" key="1">
    <citation type="journal article" date="2020" name="Nature">
        <title>Giant virus diversity and host interactions through global metagenomics.</title>
        <authorList>
            <person name="Schulz F."/>
            <person name="Roux S."/>
            <person name="Paez-Espino D."/>
            <person name="Jungbluth S."/>
            <person name="Walsh D.A."/>
            <person name="Denef V.J."/>
            <person name="McMahon K.D."/>
            <person name="Konstantinidis K.T."/>
            <person name="Eloe-Fadrosh E.A."/>
            <person name="Kyrpides N.C."/>
            <person name="Woyke T."/>
        </authorList>
    </citation>
    <scope>NUCLEOTIDE SEQUENCE</scope>
    <source>
        <strain evidence="3">GVMAG-M-3300020166-5</strain>
    </source>
</reference>
<proteinExistence type="predicted"/>
<evidence type="ECO:0000259" key="2">
    <source>
        <dbReference type="PROSITE" id="PS51635"/>
    </source>
</evidence>
<dbReference type="AlphaFoldDB" id="A0A6C0BY04"/>
<protein>
    <recommendedName>
        <fullName evidence="2">PNPLA domain-containing protein</fullName>
    </recommendedName>
</protein>
<dbReference type="Pfam" id="PF01734">
    <property type="entry name" value="Patatin"/>
    <property type="match status" value="1"/>
</dbReference>
<dbReference type="InterPro" id="IPR002641">
    <property type="entry name" value="PNPLA_dom"/>
</dbReference>
<keyword evidence="1" id="KW-0443">Lipid metabolism</keyword>
<dbReference type="PROSITE" id="PS51635">
    <property type="entry name" value="PNPLA"/>
    <property type="match status" value="1"/>
</dbReference>
<dbReference type="Gene3D" id="3.40.1090.10">
    <property type="entry name" value="Cytosolic phospholipase A2 catalytic domain"/>
    <property type="match status" value="2"/>
</dbReference>
<sequence>MTIKHIVISGGGPPGIIAYGVYKALEKEGFWNIKDIKSIYGCSMGAILSVFLILNYKWEWLDDYLMKRPWNELVNVDPNDMFNIYNTCGIVDKQVIYNLLSPLLKGKNLSEKLTMLELYEFTKIDMHIFSTNMNAPLMEKIDISHKTYPNIPVYEAIYMSSTIPGIFKPICDGEKCYIDGGFMSNFPINDCIEYQDANEKEVLGVIVASGRDNNITNISSLPNIYFGLMMKMISFVNQAEMFGKEYKPNIIECSPENTGGLMDWWYILEDESKRCRLIGQGEKTGLEFLKKINYKDESKN</sequence>
<dbReference type="InterPro" id="IPR052580">
    <property type="entry name" value="Lipid_Hydrolase"/>
</dbReference>
<name>A0A6C0BY04_9ZZZZ</name>
<organism evidence="3">
    <name type="scientific">viral metagenome</name>
    <dbReference type="NCBI Taxonomy" id="1070528"/>
    <lineage>
        <taxon>unclassified sequences</taxon>
        <taxon>metagenomes</taxon>
        <taxon>organismal metagenomes</taxon>
    </lineage>
</organism>
<accession>A0A6C0BY04</accession>
<dbReference type="PANTHER" id="PTHR46394">
    <property type="entry name" value="ANNEXIN"/>
    <property type="match status" value="1"/>
</dbReference>
<feature type="domain" description="PNPLA" evidence="2">
    <location>
        <begin position="6"/>
        <end position="192"/>
    </location>
</feature>
<evidence type="ECO:0000313" key="3">
    <source>
        <dbReference type="EMBL" id="QHS96970.1"/>
    </source>
</evidence>
<evidence type="ECO:0000256" key="1">
    <source>
        <dbReference type="ARBA" id="ARBA00023098"/>
    </source>
</evidence>
<dbReference type="PANTHER" id="PTHR46394:SF1">
    <property type="entry name" value="PNPLA DOMAIN-CONTAINING PROTEIN"/>
    <property type="match status" value="1"/>
</dbReference>
<dbReference type="GO" id="GO:0006629">
    <property type="term" value="P:lipid metabolic process"/>
    <property type="evidence" value="ECO:0007669"/>
    <property type="project" value="UniProtKB-KW"/>
</dbReference>
<dbReference type="SUPFAM" id="SSF52151">
    <property type="entry name" value="FabD/lysophospholipase-like"/>
    <property type="match status" value="1"/>
</dbReference>